<reference evidence="2 3" key="1">
    <citation type="submission" date="2024-08" db="EMBL/GenBank/DDBJ databases">
        <title>Whole-genome sequencing of halo(alkali)philic microorganisms from hypersaline lakes.</title>
        <authorList>
            <person name="Sorokin D.Y."/>
            <person name="Merkel A.Y."/>
            <person name="Messina E."/>
            <person name="Yakimov M."/>
        </authorList>
    </citation>
    <scope>NUCLEOTIDE SEQUENCE [LARGE SCALE GENOMIC DNA]</scope>
    <source>
        <strain evidence="2 3">Cl-TMA</strain>
    </source>
</reference>
<dbReference type="RefSeq" id="WP_373655581.1">
    <property type="nucleotide sequence ID" value="NZ_JBGUAW010000005.1"/>
</dbReference>
<comment type="caution">
    <text evidence="2">The sequence shown here is derived from an EMBL/GenBank/DDBJ whole genome shotgun (WGS) entry which is preliminary data.</text>
</comment>
<accession>A0ABV4TW39</accession>
<keyword evidence="1" id="KW-0472">Membrane</keyword>
<keyword evidence="1" id="KW-1133">Transmembrane helix</keyword>
<gene>
    <name evidence="2" type="ORF">ACERLL_08145</name>
</gene>
<proteinExistence type="predicted"/>
<sequence length="247" mass="26204">MERAQPAVARHHAGAKVLAVLLLASGLTLGERIAGMAATVLPAALALGRSPGALEACLRLLRRLRLVFLFILVLHGWFTPGAPLLPELGALSPVRAGLIEGARLLGVVALMAALVAALVRTTPIAELAGGVSWVLRPLGWLGVPVERFGRLLAWTVDRVEPVRRETAAVRDALRLRRRGGRGVAGKLRQEIIAARMVLRRAREAADRNAEALYLRQAGGIRMPGPLRGRDGLLLAAAGAWSVMLAGS</sequence>
<dbReference type="Proteomes" id="UP001575181">
    <property type="component" value="Unassembled WGS sequence"/>
</dbReference>
<evidence type="ECO:0000313" key="3">
    <source>
        <dbReference type="Proteomes" id="UP001575181"/>
    </source>
</evidence>
<protein>
    <recommendedName>
        <fullName evidence="4">Energy-coupling factor transporter transmembrane protein EcfT</fullName>
    </recommendedName>
</protein>
<evidence type="ECO:0008006" key="4">
    <source>
        <dbReference type="Google" id="ProtNLM"/>
    </source>
</evidence>
<feature type="transmembrane region" description="Helical" evidence="1">
    <location>
        <begin position="64"/>
        <end position="85"/>
    </location>
</feature>
<keyword evidence="1" id="KW-0812">Transmembrane</keyword>
<dbReference type="EMBL" id="JBGUAW010000005">
    <property type="protein sequence ID" value="MFA9460794.1"/>
    <property type="molecule type" value="Genomic_DNA"/>
</dbReference>
<keyword evidence="3" id="KW-1185">Reference proteome</keyword>
<name>A0ABV4TW39_9GAMM</name>
<evidence type="ECO:0000256" key="1">
    <source>
        <dbReference type="SAM" id="Phobius"/>
    </source>
</evidence>
<feature type="transmembrane region" description="Helical" evidence="1">
    <location>
        <begin position="97"/>
        <end position="119"/>
    </location>
</feature>
<evidence type="ECO:0000313" key="2">
    <source>
        <dbReference type="EMBL" id="MFA9460794.1"/>
    </source>
</evidence>
<organism evidence="2 3">
    <name type="scientific">Thiohalorhabdus methylotrophus</name>
    <dbReference type="NCBI Taxonomy" id="3242694"/>
    <lineage>
        <taxon>Bacteria</taxon>
        <taxon>Pseudomonadati</taxon>
        <taxon>Pseudomonadota</taxon>
        <taxon>Gammaproteobacteria</taxon>
        <taxon>Thiohalorhabdales</taxon>
        <taxon>Thiohalorhabdaceae</taxon>
        <taxon>Thiohalorhabdus</taxon>
    </lineage>
</organism>